<feature type="compositionally biased region" description="Basic and acidic residues" evidence="1">
    <location>
        <begin position="177"/>
        <end position="194"/>
    </location>
</feature>
<accession>D8LFP3</accession>
<feature type="region of interest" description="Disordered" evidence="1">
    <location>
        <begin position="54"/>
        <end position="118"/>
    </location>
</feature>
<dbReference type="InParanoid" id="D8LFP3"/>
<organism evidence="2 3">
    <name type="scientific">Ectocarpus siliculosus</name>
    <name type="common">Brown alga</name>
    <name type="synonym">Conferva siliculosa</name>
    <dbReference type="NCBI Taxonomy" id="2880"/>
    <lineage>
        <taxon>Eukaryota</taxon>
        <taxon>Sar</taxon>
        <taxon>Stramenopiles</taxon>
        <taxon>Ochrophyta</taxon>
        <taxon>PX clade</taxon>
        <taxon>Phaeophyceae</taxon>
        <taxon>Ectocarpales</taxon>
        <taxon>Ectocarpaceae</taxon>
        <taxon>Ectocarpus</taxon>
    </lineage>
</organism>
<dbReference type="Proteomes" id="UP000002630">
    <property type="component" value="Unassembled WGS sequence"/>
</dbReference>
<proteinExistence type="predicted"/>
<dbReference type="AlphaFoldDB" id="D8LFP3"/>
<feature type="compositionally biased region" description="Basic and acidic residues" evidence="1">
    <location>
        <begin position="1"/>
        <end position="10"/>
    </location>
</feature>
<evidence type="ECO:0000313" key="2">
    <source>
        <dbReference type="EMBL" id="CBN79963.1"/>
    </source>
</evidence>
<sequence>MEQKEQDRAGSMRPGKKKHKLLVEVNDDQTKKMRVILDRGCSVRDLQAAVQERLRKKQRTEGGSYPIVKEMCERPNTVKGGGGAAATGGRGGSSSTSAASQEPLELDSDDALSDILGSDAEGDTTFVAMVQGEGGGAAAAGSPAAIAGPSGAASASGSPAAAIATSSTSASAAAGVESEKDQQLHEHEQEHYLC</sequence>
<protein>
    <submittedName>
        <fullName evidence="2">Uncharacterized protein</fullName>
    </submittedName>
</protein>
<dbReference type="EMBL" id="FN649760">
    <property type="protein sequence ID" value="CBN79963.1"/>
    <property type="molecule type" value="Genomic_DNA"/>
</dbReference>
<feature type="region of interest" description="Disordered" evidence="1">
    <location>
        <begin position="1"/>
        <end position="25"/>
    </location>
</feature>
<evidence type="ECO:0000313" key="3">
    <source>
        <dbReference type="Proteomes" id="UP000002630"/>
    </source>
</evidence>
<reference evidence="2 3" key="1">
    <citation type="journal article" date="2010" name="Nature">
        <title>The Ectocarpus genome and the independent evolution of multicellularity in brown algae.</title>
        <authorList>
            <person name="Cock J.M."/>
            <person name="Sterck L."/>
            <person name="Rouze P."/>
            <person name="Scornet D."/>
            <person name="Allen A.E."/>
            <person name="Amoutzias G."/>
            <person name="Anthouard V."/>
            <person name="Artiguenave F."/>
            <person name="Aury J.M."/>
            <person name="Badger J.H."/>
            <person name="Beszteri B."/>
            <person name="Billiau K."/>
            <person name="Bonnet E."/>
            <person name="Bothwell J.H."/>
            <person name="Bowler C."/>
            <person name="Boyen C."/>
            <person name="Brownlee C."/>
            <person name="Carrano C.J."/>
            <person name="Charrier B."/>
            <person name="Cho G.Y."/>
            <person name="Coelho S.M."/>
            <person name="Collen J."/>
            <person name="Corre E."/>
            <person name="Da Silva C."/>
            <person name="Delage L."/>
            <person name="Delaroque N."/>
            <person name="Dittami S.M."/>
            <person name="Doulbeau S."/>
            <person name="Elias M."/>
            <person name="Farnham G."/>
            <person name="Gachon C.M."/>
            <person name="Gschloessl B."/>
            <person name="Heesch S."/>
            <person name="Jabbari K."/>
            <person name="Jubin C."/>
            <person name="Kawai H."/>
            <person name="Kimura K."/>
            <person name="Kloareg B."/>
            <person name="Kupper F.C."/>
            <person name="Lang D."/>
            <person name="Le Bail A."/>
            <person name="Leblanc C."/>
            <person name="Lerouge P."/>
            <person name="Lohr M."/>
            <person name="Lopez P.J."/>
            <person name="Martens C."/>
            <person name="Maumus F."/>
            <person name="Michel G."/>
            <person name="Miranda-Saavedra D."/>
            <person name="Morales J."/>
            <person name="Moreau H."/>
            <person name="Motomura T."/>
            <person name="Nagasato C."/>
            <person name="Napoli C.A."/>
            <person name="Nelson D.R."/>
            <person name="Nyvall-Collen P."/>
            <person name="Peters A.F."/>
            <person name="Pommier C."/>
            <person name="Potin P."/>
            <person name="Poulain J."/>
            <person name="Quesneville H."/>
            <person name="Read B."/>
            <person name="Rensing S.A."/>
            <person name="Ritter A."/>
            <person name="Rousvoal S."/>
            <person name="Samanta M."/>
            <person name="Samson G."/>
            <person name="Schroeder D.C."/>
            <person name="Segurens B."/>
            <person name="Strittmatter M."/>
            <person name="Tonon T."/>
            <person name="Tregear J.W."/>
            <person name="Valentin K."/>
            <person name="von Dassow P."/>
            <person name="Yamagishi T."/>
            <person name="Van de Peer Y."/>
            <person name="Wincker P."/>
        </authorList>
    </citation>
    <scope>NUCLEOTIDE SEQUENCE [LARGE SCALE GENOMIC DNA]</scope>
    <source>
        <strain evidence="3">Ec32 / CCAP1310/4</strain>
    </source>
</reference>
<feature type="compositionally biased region" description="Low complexity" evidence="1">
    <location>
        <begin position="139"/>
        <end position="175"/>
    </location>
</feature>
<evidence type="ECO:0000256" key="1">
    <source>
        <dbReference type="SAM" id="MobiDB-lite"/>
    </source>
</evidence>
<gene>
    <name evidence="2" type="ORF">Esi_0015_0195</name>
</gene>
<feature type="region of interest" description="Disordered" evidence="1">
    <location>
        <begin position="134"/>
        <end position="194"/>
    </location>
</feature>
<name>D8LFP3_ECTSI</name>
<feature type="compositionally biased region" description="Gly residues" evidence="1">
    <location>
        <begin position="79"/>
        <end position="92"/>
    </location>
</feature>
<keyword evidence="3" id="KW-1185">Reference proteome</keyword>